<evidence type="ECO:0000256" key="2">
    <source>
        <dbReference type="ARBA" id="ARBA00012135"/>
    </source>
</evidence>
<dbReference type="GO" id="GO:0008972">
    <property type="term" value="F:phosphomethylpyrimidine kinase activity"/>
    <property type="evidence" value="ECO:0007669"/>
    <property type="project" value="InterPro"/>
</dbReference>
<evidence type="ECO:0000313" key="8">
    <source>
        <dbReference type="EMBL" id="SIT34166.1"/>
    </source>
</evidence>
<keyword evidence="4" id="KW-0547">Nucleotide-binding</keyword>
<sequence length="285" mass="30032">MRLFQTDHMNVYKYAPVLTIAGSDSGGGAGIQADIKTISSLGCYAASAITAVTVQNTLGVSGIHAIPVDIVCAQVKAVMDDIQPVAIKIGMVHSKELALALAATLQAYPQVPIVLDPVMISTSGHKLIEDETIAILKERLFPLAAIITPNLDEAAVLCGRKLESVRDMEEAADELLQHGSKAVLLKGGHLPGEKVYDVYCEANGMLLALEAPRIASNNVHGTGCTLSSAIASYLALGNTLLESVMQAKAYIAKAIEEGKDVVVGNGSGPVNHFFDPIKLQKYAVE</sequence>
<dbReference type="Gene3D" id="3.40.1190.20">
    <property type="match status" value="1"/>
</dbReference>
<evidence type="ECO:0000256" key="3">
    <source>
        <dbReference type="ARBA" id="ARBA00022679"/>
    </source>
</evidence>
<evidence type="ECO:0000256" key="5">
    <source>
        <dbReference type="ARBA" id="ARBA00022777"/>
    </source>
</evidence>
<reference evidence="9" key="1">
    <citation type="submission" date="2017-01" db="EMBL/GenBank/DDBJ databases">
        <authorList>
            <person name="Varghese N."/>
            <person name="Submissions S."/>
        </authorList>
    </citation>
    <scope>NUCLEOTIDE SEQUENCE [LARGE SCALE GENOMIC DNA]</scope>
    <source>
        <strain evidence="9">DSM 21054</strain>
    </source>
</reference>
<evidence type="ECO:0000256" key="4">
    <source>
        <dbReference type="ARBA" id="ARBA00022741"/>
    </source>
</evidence>
<dbReference type="Pfam" id="PF08543">
    <property type="entry name" value="Phos_pyr_kin"/>
    <property type="match status" value="1"/>
</dbReference>
<dbReference type="KEGG" id="fln:FLA_1146"/>
<feature type="domain" description="Pyridoxamine kinase/Phosphomethylpyrimidine kinase" evidence="7">
    <location>
        <begin position="24"/>
        <end position="271"/>
    </location>
</feature>
<comment type="pathway">
    <text evidence="1">Cofactor biosynthesis; thiamine diphosphate biosynthesis.</text>
</comment>
<dbReference type="PANTHER" id="PTHR20858">
    <property type="entry name" value="PHOSPHOMETHYLPYRIMIDINE KINASE"/>
    <property type="match status" value="1"/>
</dbReference>
<proteinExistence type="predicted"/>
<dbReference type="InterPro" id="IPR013749">
    <property type="entry name" value="PM/HMP-P_kinase-1"/>
</dbReference>
<dbReference type="SUPFAM" id="SSF53613">
    <property type="entry name" value="Ribokinase-like"/>
    <property type="match status" value="1"/>
</dbReference>
<keyword evidence="5 8" id="KW-0418">Kinase</keyword>
<organism evidence="8 9">
    <name type="scientific">Filimonas lacunae</name>
    <dbReference type="NCBI Taxonomy" id="477680"/>
    <lineage>
        <taxon>Bacteria</taxon>
        <taxon>Pseudomonadati</taxon>
        <taxon>Bacteroidota</taxon>
        <taxon>Chitinophagia</taxon>
        <taxon>Chitinophagales</taxon>
        <taxon>Chitinophagaceae</taxon>
        <taxon>Filimonas</taxon>
    </lineage>
</organism>
<dbReference type="PANTHER" id="PTHR20858:SF17">
    <property type="entry name" value="HYDROXYMETHYLPYRIMIDINE_PHOSPHOMETHYLPYRIMIDINE KINASE THI20-RELATED"/>
    <property type="match status" value="1"/>
</dbReference>
<name>A0A173MCD2_9BACT</name>
<dbReference type="AlphaFoldDB" id="A0A173MCD2"/>
<evidence type="ECO:0000259" key="7">
    <source>
        <dbReference type="Pfam" id="PF08543"/>
    </source>
</evidence>
<dbReference type="EMBL" id="FTOR01000015">
    <property type="protein sequence ID" value="SIT34166.1"/>
    <property type="molecule type" value="Genomic_DNA"/>
</dbReference>
<dbReference type="InterPro" id="IPR029056">
    <property type="entry name" value="Ribokinase-like"/>
</dbReference>
<accession>A0A173MCD2</accession>
<keyword evidence="3" id="KW-0808">Transferase</keyword>
<dbReference type="FunFam" id="3.40.1190.20:FF:000003">
    <property type="entry name" value="Phosphomethylpyrimidine kinase ThiD"/>
    <property type="match status" value="1"/>
</dbReference>
<dbReference type="Proteomes" id="UP000186917">
    <property type="component" value="Unassembled WGS sequence"/>
</dbReference>
<dbReference type="GO" id="GO:0005829">
    <property type="term" value="C:cytosol"/>
    <property type="evidence" value="ECO:0007669"/>
    <property type="project" value="TreeGrafter"/>
</dbReference>
<protein>
    <recommendedName>
        <fullName evidence="2">hydroxymethylpyrimidine kinase</fullName>
        <ecNumber evidence="2">2.7.1.49</ecNumber>
    </recommendedName>
</protein>
<keyword evidence="6" id="KW-0067">ATP-binding</keyword>
<dbReference type="GO" id="GO:0008902">
    <property type="term" value="F:hydroxymethylpyrimidine kinase activity"/>
    <property type="evidence" value="ECO:0007669"/>
    <property type="project" value="UniProtKB-EC"/>
</dbReference>
<dbReference type="NCBIfam" id="TIGR00097">
    <property type="entry name" value="HMP-P_kinase"/>
    <property type="match status" value="1"/>
</dbReference>
<evidence type="ECO:0000256" key="1">
    <source>
        <dbReference type="ARBA" id="ARBA00004948"/>
    </source>
</evidence>
<dbReference type="GO" id="GO:0009228">
    <property type="term" value="P:thiamine biosynthetic process"/>
    <property type="evidence" value="ECO:0007669"/>
    <property type="project" value="InterPro"/>
</dbReference>
<dbReference type="CDD" id="cd01169">
    <property type="entry name" value="HMPP_kinase"/>
    <property type="match status" value="1"/>
</dbReference>
<gene>
    <name evidence="8" type="ORF">SAMN05421788_11520</name>
</gene>
<dbReference type="EC" id="2.7.1.49" evidence="2"/>
<dbReference type="STRING" id="477680.SAMN05421788_11520"/>
<keyword evidence="9" id="KW-1185">Reference proteome</keyword>
<evidence type="ECO:0000313" key="9">
    <source>
        <dbReference type="Proteomes" id="UP000186917"/>
    </source>
</evidence>
<evidence type="ECO:0000256" key="6">
    <source>
        <dbReference type="ARBA" id="ARBA00022840"/>
    </source>
</evidence>
<dbReference type="InterPro" id="IPR004399">
    <property type="entry name" value="HMP/HMP-P_kinase_dom"/>
</dbReference>
<dbReference type="GO" id="GO:0005524">
    <property type="term" value="F:ATP binding"/>
    <property type="evidence" value="ECO:0007669"/>
    <property type="project" value="UniProtKB-KW"/>
</dbReference>